<dbReference type="AlphaFoldDB" id="A0A1G7CDT5"/>
<evidence type="ECO:0000256" key="1">
    <source>
        <dbReference type="SAM" id="Phobius"/>
    </source>
</evidence>
<dbReference type="InterPro" id="IPR021443">
    <property type="entry name" value="DUF3093"/>
</dbReference>
<evidence type="ECO:0000313" key="3">
    <source>
        <dbReference type="Proteomes" id="UP000198546"/>
    </source>
</evidence>
<reference evidence="2 3" key="1">
    <citation type="submission" date="2016-10" db="EMBL/GenBank/DDBJ databases">
        <authorList>
            <person name="de Groot N.N."/>
        </authorList>
    </citation>
    <scope>NUCLEOTIDE SEQUENCE [LARGE SCALE GENOMIC DNA]</scope>
    <source>
        <strain evidence="2 3">MON 2.2</strain>
    </source>
</reference>
<dbReference type="Proteomes" id="UP000198546">
    <property type="component" value="Chromosome i"/>
</dbReference>
<keyword evidence="1" id="KW-0812">Transmembrane</keyword>
<evidence type="ECO:0000313" key="2">
    <source>
        <dbReference type="EMBL" id="SDE37497.1"/>
    </source>
</evidence>
<feature type="transmembrane region" description="Helical" evidence="1">
    <location>
        <begin position="38"/>
        <end position="61"/>
    </location>
</feature>
<keyword evidence="3" id="KW-1185">Reference proteome</keyword>
<sequence length="163" mass="17411">MTHRERLTVPVSWVLLGAVVVGSLTLTCLFATPPLVALLVTLVATAGTVAVLVSQSAPVVADADGLRAGRSRIGWEWVAGARVLSPEEVQDRVRGRADVRCWRLLRPYLDQVVRIELADPADPHPAWLVASRHPEALAAAVTAHLVPAGEATPRPTAREDTPS</sequence>
<dbReference type="OrthoDB" id="3217020at2"/>
<keyword evidence="1" id="KW-0472">Membrane</keyword>
<name>A0A1G7CDT5_9ACTN</name>
<organism evidence="2 3">
    <name type="scientific">Auraticoccus monumenti</name>
    <dbReference type="NCBI Taxonomy" id="675864"/>
    <lineage>
        <taxon>Bacteria</taxon>
        <taxon>Bacillati</taxon>
        <taxon>Actinomycetota</taxon>
        <taxon>Actinomycetes</taxon>
        <taxon>Propionibacteriales</taxon>
        <taxon>Propionibacteriaceae</taxon>
        <taxon>Auraticoccus</taxon>
    </lineage>
</organism>
<dbReference type="RefSeq" id="WP_157677184.1">
    <property type="nucleotide sequence ID" value="NZ_LT629688.1"/>
</dbReference>
<gene>
    <name evidence="2" type="ORF">SAMN04489747_3240</name>
</gene>
<dbReference type="Pfam" id="PF11292">
    <property type="entry name" value="DUF3093"/>
    <property type="match status" value="1"/>
</dbReference>
<keyword evidence="1" id="KW-1133">Transmembrane helix</keyword>
<evidence type="ECO:0008006" key="4">
    <source>
        <dbReference type="Google" id="ProtNLM"/>
    </source>
</evidence>
<feature type="transmembrane region" description="Helical" evidence="1">
    <location>
        <begin position="12"/>
        <end position="32"/>
    </location>
</feature>
<accession>A0A1G7CDT5</accession>
<dbReference type="STRING" id="675864.SAMN04489747_3240"/>
<proteinExistence type="predicted"/>
<protein>
    <recommendedName>
        <fullName evidence="4">DUF3093 domain-containing protein</fullName>
    </recommendedName>
</protein>
<dbReference type="EMBL" id="LT629688">
    <property type="protein sequence ID" value="SDE37497.1"/>
    <property type="molecule type" value="Genomic_DNA"/>
</dbReference>